<dbReference type="Pfam" id="PF06803">
    <property type="entry name" value="DUF1232"/>
    <property type="match status" value="1"/>
</dbReference>
<comment type="caution">
    <text evidence="6">The sequence shown here is derived from an EMBL/GenBank/DDBJ whole genome shotgun (WGS) entry which is preliminary data.</text>
</comment>
<accession>A0ABT6XJ56</accession>
<dbReference type="Proteomes" id="UP001321580">
    <property type="component" value="Unassembled WGS sequence"/>
</dbReference>
<comment type="subcellular location">
    <subcellularLocation>
        <location evidence="1">Endomembrane system</location>
        <topology evidence="1">Multi-pass membrane protein</topology>
    </subcellularLocation>
</comment>
<dbReference type="EMBL" id="JASGBI010000001">
    <property type="protein sequence ID" value="MDI9240061.1"/>
    <property type="molecule type" value="Genomic_DNA"/>
</dbReference>
<evidence type="ECO:0000256" key="1">
    <source>
        <dbReference type="ARBA" id="ARBA00004127"/>
    </source>
</evidence>
<sequence length="215" mass="23759">MPLTINLDLSDQDLQHFAGVVESAKQASAGLSDAQVVDAATDLLSKAQQSNPPAFVKERLELVGTLVAMMRDEGWALGDEDRSNVRSALSYFAHGADVIPDNVPVLGFVDDAIMIELCARELQHEIEAYNDFVEYRQREAERRKLDPAAVGRADWLDSRREELQDRMHKRRNRDFRGGFGSGFGTGYGGSSGYGPVRSYADAGWRPGPPRFSVGR</sequence>
<dbReference type="InterPro" id="IPR010652">
    <property type="entry name" value="DUF1232"/>
</dbReference>
<proteinExistence type="predicted"/>
<evidence type="ECO:0000256" key="4">
    <source>
        <dbReference type="ARBA" id="ARBA00023136"/>
    </source>
</evidence>
<reference evidence="6 7" key="1">
    <citation type="submission" date="2023-05" db="EMBL/GenBank/DDBJ databases">
        <title>Lysobacter sp. strain LF1 Genome sequencing and assembly.</title>
        <authorList>
            <person name="Jung Y."/>
        </authorList>
    </citation>
    <scope>NUCLEOTIDE SEQUENCE [LARGE SCALE GENOMIC DNA]</scope>
    <source>
        <strain evidence="6 7">LF1</strain>
    </source>
</reference>
<evidence type="ECO:0000259" key="5">
    <source>
        <dbReference type="Pfam" id="PF06803"/>
    </source>
</evidence>
<dbReference type="RefSeq" id="WP_283213416.1">
    <property type="nucleotide sequence ID" value="NZ_JASGBI010000001.1"/>
</dbReference>
<keyword evidence="3" id="KW-1133">Transmembrane helix</keyword>
<feature type="domain" description="DUF1232" evidence="5">
    <location>
        <begin position="88"/>
        <end position="115"/>
    </location>
</feature>
<evidence type="ECO:0000256" key="3">
    <source>
        <dbReference type="ARBA" id="ARBA00022989"/>
    </source>
</evidence>
<keyword evidence="2" id="KW-0812">Transmembrane</keyword>
<protein>
    <submittedName>
        <fullName evidence="6">YkvA family protein</fullName>
    </submittedName>
</protein>
<evidence type="ECO:0000313" key="7">
    <source>
        <dbReference type="Proteomes" id="UP001321580"/>
    </source>
</evidence>
<organism evidence="6 7">
    <name type="scientific">Lysobacter stagni</name>
    <dbReference type="NCBI Taxonomy" id="3045172"/>
    <lineage>
        <taxon>Bacteria</taxon>
        <taxon>Pseudomonadati</taxon>
        <taxon>Pseudomonadota</taxon>
        <taxon>Gammaproteobacteria</taxon>
        <taxon>Lysobacterales</taxon>
        <taxon>Lysobacteraceae</taxon>
        <taxon>Lysobacter</taxon>
    </lineage>
</organism>
<keyword evidence="7" id="KW-1185">Reference proteome</keyword>
<gene>
    <name evidence="6" type="ORF">QLQ15_14195</name>
</gene>
<evidence type="ECO:0000256" key="2">
    <source>
        <dbReference type="ARBA" id="ARBA00022692"/>
    </source>
</evidence>
<evidence type="ECO:0000313" key="6">
    <source>
        <dbReference type="EMBL" id="MDI9240061.1"/>
    </source>
</evidence>
<name>A0ABT6XJ56_9GAMM</name>
<keyword evidence="4" id="KW-0472">Membrane</keyword>